<protein>
    <submittedName>
        <fullName evidence="1">Uncharacterized protein</fullName>
    </submittedName>
</protein>
<comment type="caution">
    <text evidence="1">The sequence shown here is derived from an EMBL/GenBank/DDBJ whole genome shotgun (WGS) entry which is preliminary data.</text>
</comment>
<dbReference type="EMBL" id="JAUKUA010000002">
    <property type="protein sequence ID" value="KAK0724870.1"/>
    <property type="molecule type" value="Genomic_DNA"/>
</dbReference>
<reference evidence="1" key="1">
    <citation type="submission" date="2023-06" db="EMBL/GenBank/DDBJ databases">
        <title>Genome-scale phylogeny and comparative genomics of the fungal order Sordariales.</title>
        <authorList>
            <consortium name="Lawrence Berkeley National Laboratory"/>
            <person name="Hensen N."/>
            <person name="Bonometti L."/>
            <person name="Westerberg I."/>
            <person name="Brannstrom I.O."/>
            <person name="Guillou S."/>
            <person name="Cros-Aarteil S."/>
            <person name="Calhoun S."/>
            <person name="Haridas S."/>
            <person name="Kuo A."/>
            <person name="Mondo S."/>
            <person name="Pangilinan J."/>
            <person name="Riley R."/>
            <person name="Labutti K."/>
            <person name="Andreopoulos B."/>
            <person name="Lipzen A."/>
            <person name="Chen C."/>
            <person name="Yanf M."/>
            <person name="Daum C."/>
            <person name="Ng V."/>
            <person name="Clum A."/>
            <person name="Steindorff A."/>
            <person name="Ohm R."/>
            <person name="Martin F."/>
            <person name="Silar P."/>
            <person name="Natvig D."/>
            <person name="Lalanne C."/>
            <person name="Gautier V."/>
            <person name="Ament-Velasquez S.L."/>
            <person name="Kruys A."/>
            <person name="Hutchinson M.I."/>
            <person name="Powell A.J."/>
            <person name="Barry K."/>
            <person name="Miller A.N."/>
            <person name="Grigoriev I.V."/>
            <person name="Debuchy R."/>
            <person name="Gladieux P."/>
            <person name="Thoren M.H."/>
            <person name="Johannesson H."/>
        </authorList>
    </citation>
    <scope>NUCLEOTIDE SEQUENCE</scope>
    <source>
        <strain evidence="1">SMH4607-1</strain>
    </source>
</reference>
<dbReference type="Proteomes" id="UP001172102">
    <property type="component" value="Unassembled WGS sequence"/>
</dbReference>
<accession>A0AA40AZH7</accession>
<evidence type="ECO:0000313" key="2">
    <source>
        <dbReference type="Proteomes" id="UP001172102"/>
    </source>
</evidence>
<sequence length="230" mass="24808">MTRIKRLRLTGLVIADSHLLRFASRIDPLVSSPTPSILLQTTTSTTKDENTKMSESTQPTRELLIPLILTITTPSNPPPGSPPTITLTITNPSPDTSYTLLAWDSPLDPLALPLGLLAITLPSGLPLPIELPRILVKRRTPPPLGDFVTLRPSAHASRDVVLQGPVFDAEALRAEGVERVRVGWGGGKMGVVVWEGGKEELAQAEREAMGWGDARASRWVPEAEGVEVVV</sequence>
<organism evidence="1 2">
    <name type="scientific">Lasiosphaeris hirsuta</name>
    <dbReference type="NCBI Taxonomy" id="260670"/>
    <lineage>
        <taxon>Eukaryota</taxon>
        <taxon>Fungi</taxon>
        <taxon>Dikarya</taxon>
        <taxon>Ascomycota</taxon>
        <taxon>Pezizomycotina</taxon>
        <taxon>Sordariomycetes</taxon>
        <taxon>Sordariomycetidae</taxon>
        <taxon>Sordariales</taxon>
        <taxon>Lasiosphaeriaceae</taxon>
        <taxon>Lasiosphaeris</taxon>
    </lineage>
</organism>
<proteinExistence type="predicted"/>
<evidence type="ECO:0000313" key="1">
    <source>
        <dbReference type="EMBL" id="KAK0724870.1"/>
    </source>
</evidence>
<name>A0AA40AZH7_9PEZI</name>
<gene>
    <name evidence="1" type="ORF">B0H67DRAFT_117676</name>
</gene>
<dbReference type="AlphaFoldDB" id="A0AA40AZH7"/>
<keyword evidence="2" id="KW-1185">Reference proteome</keyword>